<dbReference type="InterPro" id="IPR000768">
    <property type="entry name" value="ART"/>
</dbReference>
<feature type="signal peptide" evidence="7">
    <location>
        <begin position="1"/>
        <end position="19"/>
    </location>
</feature>
<reference evidence="9" key="2">
    <citation type="journal article" date="2014" name="Nat. Commun.">
        <title>The cavefish genome reveals candidate genes for eye loss.</title>
        <authorList>
            <person name="McGaugh S.E."/>
            <person name="Gross J.B."/>
            <person name="Aken B."/>
            <person name="Blin M."/>
            <person name="Borowsky R."/>
            <person name="Chalopin D."/>
            <person name="Hinaux H."/>
            <person name="Jeffery W.R."/>
            <person name="Keene A."/>
            <person name="Ma L."/>
            <person name="Minx P."/>
            <person name="Murphy D."/>
            <person name="O'Quin K.E."/>
            <person name="Retaux S."/>
            <person name="Rohner N."/>
            <person name="Searle S.M."/>
            <person name="Stahl B.A."/>
            <person name="Tabin C."/>
            <person name="Volff J.N."/>
            <person name="Yoshizawa M."/>
            <person name="Warren W.C."/>
        </authorList>
    </citation>
    <scope>NUCLEOTIDE SEQUENCE [LARGE SCALE GENOMIC DNA]</scope>
    <source>
        <strain evidence="9">female</strain>
    </source>
</reference>
<reference evidence="8" key="4">
    <citation type="submission" date="2025-09" db="UniProtKB">
        <authorList>
            <consortium name="Ensembl"/>
        </authorList>
    </citation>
    <scope>IDENTIFICATION</scope>
</reference>
<keyword evidence="7" id="KW-0732">Signal</keyword>
<evidence type="ECO:0000256" key="7">
    <source>
        <dbReference type="RuleBase" id="RU361228"/>
    </source>
</evidence>
<accession>A0A3B1JZJ0</accession>
<reference evidence="8" key="3">
    <citation type="submission" date="2025-08" db="UniProtKB">
        <authorList>
            <consortium name="Ensembl"/>
        </authorList>
    </citation>
    <scope>IDENTIFICATION</scope>
</reference>
<dbReference type="InParanoid" id="A0A3B1JZJ0"/>
<dbReference type="PRINTS" id="PR00970">
    <property type="entry name" value="RIBTRNSFRASE"/>
</dbReference>
<dbReference type="GO" id="GO:0016779">
    <property type="term" value="F:nucleotidyltransferase activity"/>
    <property type="evidence" value="ECO:0007669"/>
    <property type="project" value="UniProtKB-KW"/>
</dbReference>
<comment type="catalytic activity">
    <reaction evidence="6 7">
        <text>L-arginyl-[protein] + NAD(+) = N(omega)-(ADP-D-ribosyl)-L-arginyl-[protein] + nicotinamide + H(+)</text>
        <dbReference type="Rhea" id="RHEA:19149"/>
        <dbReference type="Rhea" id="RHEA-COMP:10532"/>
        <dbReference type="Rhea" id="RHEA-COMP:15087"/>
        <dbReference type="ChEBI" id="CHEBI:15378"/>
        <dbReference type="ChEBI" id="CHEBI:17154"/>
        <dbReference type="ChEBI" id="CHEBI:29965"/>
        <dbReference type="ChEBI" id="CHEBI:57540"/>
        <dbReference type="ChEBI" id="CHEBI:142554"/>
        <dbReference type="EC" id="2.4.2.31"/>
    </reaction>
</comment>
<dbReference type="SUPFAM" id="SSF56399">
    <property type="entry name" value="ADP-ribosylation"/>
    <property type="match status" value="1"/>
</dbReference>
<dbReference type="GO" id="GO:0003950">
    <property type="term" value="F:NAD+ poly-ADP-ribosyltransferase activity"/>
    <property type="evidence" value="ECO:0007669"/>
    <property type="project" value="TreeGrafter"/>
</dbReference>
<protein>
    <recommendedName>
        <fullName evidence="7">NAD(P)(+)--arginine ADP-ribosyltransferase</fullName>
        <ecNumber evidence="7">2.4.2.31</ecNumber>
    </recommendedName>
    <alternativeName>
        <fullName evidence="7">Mono(ADP-ribosyl)transferase</fullName>
    </alternativeName>
</protein>
<feature type="chain" id="PRO_5017104879" description="NAD(P)(+)--arginine ADP-ribosyltransferase" evidence="7">
    <location>
        <begin position="20"/>
        <end position="137"/>
    </location>
</feature>
<dbReference type="Ensembl" id="ENSAMXT00000055702.1">
    <property type="protein sequence ID" value="ENSAMXP00000047827.1"/>
    <property type="gene ID" value="ENSAMXG00000034133.1"/>
</dbReference>
<evidence type="ECO:0000256" key="1">
    <source>
        <dbReference type="ARBA" id="ARBA00009558"/>
    </source>
</evidence>
<reference evidence="9" key="1">
    <citation type="submission" date="2013-03" db="EMBL/GenBank/DDBJ databases">
        <authorList>
            <person name="Jeffery W."/>
            <person name="Warren W."/>
            <person name="Wilson R.K."/>
        </authorList>
    </citation>
    <scope>NUCLEOTIDE SEQUENCE</scope>
    <source>
        <strain evidence="9">female</strain>
    </source>
</reference>
<evidence type="ECO:0000256" key="2">
    <source>
        <dbReference type="ARBA" id="ARBA00022676"/>
    </source>
</evidence>
<keyword evidence="7" id="KW-0520">NAD</keyword>
<evidence type="ECO:0000313" key="9">
    <source>
        <dbReference type="Proteomes" id="UP000018467"/>
    </source>
</evidence>
<keyword evidence="4" id="KW-0548">Nucleotidyltransferase</keyword>
<dbReference type="PANTHER" id="PTHR10339:SF27">
    <property type="entry name" value="NAD(P)(+)--ARGININE ADP-RIBOSYLTRANSFERASE"/>
    <property type="match status" value="1"/>
</dbReference>
<sequence>HTFIYSYILVLILATCPIAMEFPLDMAENSVDDSYEGCRDAMEKLVVSKYIKQERKNTPGFAAAWKNALNKSCSEENKFKNQSAAIYLYTGNPAINKKCSYIEFNAATRKGKAAYKSNSFQFYTLFFYLTDAVQQLK</sequence>
<keyword evidence="9" id="KW-1185">Reference proteome</keyword>
<evidence type="ECO:0000256" key="6">
    <source>
        <dbReference type="ARBA" id="ARBA00047597"/>
    </source>
</evidence>
<dbReference type="GeneTree" id="ENSGT01030000234601"/>
<dbReference type="PANTHER" id="PTHR10339">
    <property type="entry name" value="ADP-RIBOSYLTRANSFERASE"/>
    <property type="match status" value="1"/>
</dbReference>
<dbReference type="Proteomes" id="UP000018467">
    <property type="component" value="Unassembled WGS sequence"/>
</dbReference>
<dbReference type="InterPro" id="IPR050999">
    <property type="entry name" value="ADP-ribosyltransferase_ARG"/>
</dbReference>
<dbReference type="Gene3D" id="3.90.176.10">
    <property type="entry name" value="Toxin ADP-ribosyltransferase, Chain A, domain 1"/>
    <property type="match status" value="1"/>
</dbReference>
<keyword evidence="5 7" id="KW-0521">NADP</keyword>
<comment type="similarity">
    <text evidence="1 7">Belongs to the Arg-specific ADP-ribosyltransferase family.</text>
</comment>
<dbReference type="Pfam" id="PF01129">
    <property type="entry name" value="ART"/>
    <property type="match status" value="1"/>
</dbReference>
<evidence type="ECO:0000256" key="4">
    <source>
        <dbReference type="ARBA" id="ARBA00022695"/>
    </source>
</evidence>
<name>A0A3B1JZJ0_ASTMX</name>
<dbReference type="AlphaFoldDB" id="A0A3B1JZJ0"/>
<evidence type="ECO:0000256" key="3">
    <source>
        <dbReference type="ARBA" id="ARBA00022679"/>
    </source>
</evidence>
<proteinExistence type="inferred from homology"/>
<keyword evidence="2 7" id="KW-0328">Glycosyltransferase</keyword>
<evidence type="ECO:0000313" key="8">
    <source>
        <dbReference type="Ensembl" id="ENSAMXP00000047827.1"/>
    </source>
</evidence>
<dbReference type="GO" id="GO:0106274">
    <property type="term" value="F:NAD+-protein-arginine ADP-ribosyltransferase activity"/>
    <property type="evidence" value="ECO:0007669"/>
    <property type="project" value="UniProtKB-EC"/>
</dbReference>
<organism evidence="8 9">
    <name type="scientific">Astyanax mexicanus</name>
    <name type="common">Blind cave fish</name>
    <name type="synonym">Astyanax fasciatus mexicanus</name>
    <dbReference type="NCBI Taxonomy" id="7994"/>
    <lineage>
        <taxon>Eukaryota</taxon>
        <taxon>Metazoa</taxon>
        <taxon>Chordata</taxon>
        <taxon>Craniata</taxon>
        <taxon>Vertebrata</taxon>
        <taxon>Euteleostomi</taxon>
        <taxon>Actinopterygii</taxon>
        <taxon>Neopterygii</taxon>
        <taxon>Teleostei</taxon>
        <taxon>Ostariophysi</taxon>
        <taxon>Characiformes</taxon>
        <taxon>Characoidei</taxon>
        <taxon>Acestrorhamphidae</taxon>
        <taxon>Acestrorhamphinae</taxon>
        <taxon>Astyanax</taxon>
    </lineage>
</organism>
<keyword evidence="3 7" id="KW-0808">Transferase</keyword>
<dbReference type="EC" id="2.4.2.31" evidence="7"/>
<evidence type="ECO:0000256" key="5">
    <source>
        <dbReference type="ARBA" id="ARBA00022857"/>
    </source>
</evidence>